<name>A0A226DC10_FOLCA</name>
<dbReference type="Proteomes" id="UP000198287">
    <property type="component" value="Unassembled WGS sequence"/>
</dbReference>
<proteinExistence type="predicted"/>
<dbReference type="EMBL" id="LNIX01000025">
    <property type="protein sequence ID" value="OXA42670.1"/>
    <property type="molecule type" value="Genomic_DNA"/>
</dbReference>
<feature type="non-terminal residue" evidence="2">
    <location>
        <position position="1"/>
    </location>
</feature>
<organism evidence="2 3">
    <name type="scientific">Folsomia candida</name>
    <name type="common">Springtail</name>
    <dbReference type="NCBI Taxonomy" id="158441"/>
    <lineage>
        <taxon>Eukaryota</taxon>
        <taxon>Metazoa</taxon>
        <taxon>Ecdysozoa</taxon>
        <taxon>Arthropoda</taxon>
        <taxon>Hexapoda</taxon>
        <taxon>Collembola</taxon>
        <taxon>Entomobryomorpha</taxon>
        <taxon>Isotomoidea</taxon>
        <taxon>Isotomidae</taxon>
        <taxon>Proisotominae</taxon>
        <taxon>Folsomia</taxon>
    </lineage>
</organism>
<evidence type="ECO:0000256" key="1">
    <source>
        <dbReference type="SAM" id="MobiDB-lite"/>
    </source>
</evidence>
<protein>
    <submittedName>
        <fullName evidence="2">Uncharacterized protein</fullName>
    </submittedName>
</protein>
<gene>
    <name evidence="2" type="ORF">Fcan01_22428</name>
</gene>
<reference evidence="2 3" key="1">
    <citation type="submission" date="2015-12" db="EMBL/GenBank/DDBJ databases">
        <title>The genome of Folsomia candida.</title>
        <authorList>
            <person name="Faddeeva A."/>
            <person name="Derks M.F."/>
            <person name="Anvar Y."/>
            <person name="Smit S."/>
            <person name="Van Straalen N."/>
            <person name="Roelofs D."/>
        </authorList>
    </citation>
    <scope>NUCLEOTIDE SEQUENCE [LARGE SCALE GENOMIC DNA]</scope>
    <source>
        <strain evidence="2 3">VU population</strain>
        <tissue evidence="2">Whole body</tissue>
    </source>
</reference>
<sequence length="156" mass="16859">ALDTSFPSSSHSTPPPPTQRGTQSQRNADQDSRPAPRRSARQPCNPFPLFLLSSDRGPQMGTPVLRHSGSSFCKYHQIIKTEGVTSVMSTAWSNLSRLNVLPSNQSSTISFSLKNILGSPGGTSAGRLPYLKRESVVGGQVSVRWPLVYGTKFLSS</sequence>
<keyword evidence="3" id="KW-1185">Reference proteome</keyword>
<feature type="region of interest" description="Disordered" evidence="1">
    <location>
        <begin position="1"/>
        <end position="63"/>
    </location>
</feature>
<evidence type="ECO:0000313" key="3">
    <source>
        <dbReference type="Proteomes" id="UP000198287"/>
    </source>
</evidence>
<comment type="caution">
    <text evidence="2">The sequence shown here is derived from an EMBL/GenBank/DDBJ whole genome shotgun (WGS) entry which is preliminary data.</text>
</comment>
<feature type="compositionally biased region" description="Low complexity" evidence="1">
    <location>
        <begin position="1"/>
        <end position="12"/>
    </location>
</feature>
<dbReference type="AlphaFoldDB" id="A0A226DC10"/>
<accession>A0A226DC10</accession>
<evidence type="ECO:0000313" key="2">
    <source>
        <dbReference type="EMBL" id="OXA42670.1"/>
    </source>
</evidence>